<keyword evidence="2" id="KW-1185">Reference proteome</keyword>
<dbReference type="PANTHER" id="PTHR34374">
    <property type="entry name" value="LARGE RIBOSOMAL RNA SUBUNIT ACCUMULATION PROTEIN YCED HOMOLOG 1, CHLOROPLASTIC"/>
    <property type="match status" value="1"/>
</dbReference>
<sequence length="180" mass="20291">MKPIYLVDLTSIKDSPGARLELRDQITLPNITWEGERLLEFDNPWWIELEVTNVSRGYQVNGKTGGSYRLDCDRCLERVRLSLETEFNDLFLPEAISHQEEEARSFTGDEMDLSTAIMEAIILQIPLKVLCTPACRGLCSVCGTNLNKATCNCKPESFDPRMAMLLKWKQDKGGGDDGQS</sequence>
<dbReference type="EMBL" id="JAAKDE010000008">
    <property type="protein sequence ID" value="MBA2132820.1"/>
    <property type="molecule type" value="Genomic_DNA"/>
</dbReference>
<organism evidence="1 2">
    <name type="scientific">Capillibacterium thermochitinicola</name>
    <dbReference type="NCBI Taxonomy" id="2699427"/>
    <lineage>
        <taxon>Bacteria</taxon>
        <taxon>Bacillati</taxon>
        <taxon>Bacillota</taxon>
        <taxon>Capillibacterium</taxon>
    </lineage>
</organism>
<evidence type="ECO:0000313" key="1">
    <source>
        <dbReference type="EMBL" id="MBA2132820.1"/>
    </source>
</evidence>
<evidence type="ECO:0000313" key="2">
    <source>
        <dbReference type="Proteomes" id="UP000657177"/>
    </source>
</evidence>
<gene>
    <name evidence="1" type="ORF">G5B42_04580</name>
</gene>
<dbReference type="RefSeq" id="WP_181339271.1">
    <property type="nucleotide sequence ID" value="NZ_JAAKDE010000008.1"/>
</dbReference>
<comment type="caution">
    <text evidence="1">The sequence shown here is derived from an EMBL/GenBank/DDBJ whole genome shotgun (WGS) entry which is preliminary data.</text>
</comment>
<accession>A0A8J6HZA4</accession>
<proteinExistence type="predicted"/>
<dbReference type="PANTHER" id="PTHR34374:SF1">
    <property type="entry name" value="LARGE RIBOSOMAL RNA SUBUNIT ACCUMULATION PROTEIN YCED HOMOLOG 1, CHLOROPLASTIC"/>
    <property type="match status" value="1"/>
</dbReference>
<name>A0A8J6HZA4_9FIRM</name>
<dbReference type="Pfam" id="PF02620">
    <property type="entry name" value="YceD"/>
    <property type="match status" value="1"/>
</dbReference>
<dbReference type="AlphaFoldDB" id="A0A8J6HZA4"/>
<dbReference type="Proteomes" id="UP000657177">
    <property type="component" value="Unassembled WGS sequence"/>
</dbReference>
<reference evidence="1" key="1">
    <citation type="submission" date="2020-06" db="EMBL/GenBank/DDBJ databases">
        <title>Novel chitinolytic bacterium.</title>
        <authorList>
            <person name="Ungkulpasvich U."/>
            <person name="Kosugi A."/>
            <person name="Uke A."/>
        </authorList>
    </citation>
    <scope>NUCLEOTIDE SEQUENCE</scope>
    <source>
        <strain evidence="1">UUS1-1</strain>
    </source>
</reference>
<dbReference type="InterPro" id="IPR003772">
    <property type="entry name" value="YceD"/>
</dbReference>
<protein>
    <submittedName>
        <fullName evidence="1">DUF177 domain-containing protein</fullName>
    </submittedName>
</protein>